<reference evidence="4" key="1">
    <citation type="submission" date="2013-09" db="EMBL/GenBank/DDBJ databases">
        <title>The Genome Sequence of Anopheles culicifacies species A.</title>
        <authorList>
            <consortium name="The Broad Institute Genomics Platform"/>
            <person name="Neafsey D.E."/>
            <person name="Besansky N."/>
            <person name="Howell P."/>
            <person name="Walton C."/>
            <person name="Young S.K."/>
            <person name="Zeng Q."/>
            <person name="Gargeya S."/>
            <person name="Fitzgerald M."/>
            <person name="Haas B."/>
            <person name="Abouelleil A."/>
            <person name="Allen A.W."/>
            <person name="Alvarado L."/>
            <person name="Arachchi H.M."/>
            <person name="Berlin A.M."/>
            <person name="Chapman S.B."/>
            <person name="Gainer-Dewar J."/>
            <person name="Goldberg J."/>
            <person name="Griggs A."/>
            <person name="Gujja S."/>
            <person name="Hansen M."/>
            <person name="Howarth C."/>
            <person name="Imamovic A."/>
            <person name="Ireland A."/>
            <person name="Larimer J."/>
            <person name="McCowan C."/>
            <person name="Murphy C."/>
            <person name="Pearson M."/>
            <person name="Poon T.W."/>
            <person name="Priest M."/>
            <person name="Roberts A."/>
            <person name="Saif S."/>
            <person name="Shea T."/>
            <person name="Sisk P."/>
            <person name="Sykes S."/>
            <person name="Wortman J."/>
            <person name="Nusbaum C."/>
            <person name="Birren B."/>
        </authorList>
    </citation>
    <scope>NUCLEOTIDE SEQUENCE [LARGE SCALE GENOMIC DNA]</scope>
    <source>
        <strain evidence="4">A-37</strain>
    </source>
</reference>
<dbReference type="Proteomes" id="UP000075883">
    <property type="component" value="Unassembled WGS sequence"/>
</dbReference>
<name>A0A182MKS4_9DIPT</name>
<keyword evidence="1" id="KW-0812">Transmembrane</keyword>
<evidence type="ECO:0000256" key="2">
    <source>
        <dbReference type="SAM" id="SignalP"/>
    </source>
</evidence>
<dbReference type="EnsemblMetazoa" id="ACUA020687-RA">
    <property type="protein sequence ID" value="ACUA020687-PA"/>
    <property type="gene ID" value="ACUA020687"/>
</dbReference>
<accession>A0A182MKS4</accession>
<evidence type="ECO:0000313" key="3">
    <source>
        <dbReference type="EnsemblMetazoa" id="ACUA020687-PA"/>
    </source>
</evidence>
<dbReference type="VEuPathDB" id="VectorBase:ACUA020687"/>
<keyword evidence="1" id="KW-0472">Membrane</keyword>
<evidence type="ECO:0000256" key="1">
    <source>
        <dbReference type="SAM" id="Phobius"/>
    </source>
</evidence>
<protein>
    <submittedName>
        <fullName evidence="3">Uncharacterized protein</fullName>
    </submittedName>
</protein>
<dbReference type="AlphaFoldDB" id="A0A182MKS4"/>
<proteinExistence type="predicted"/>
<organism evidence="3 4">
    <name type="scientific">Anopheles culicifacies</name>
    <dbReference type="NCBI Taxonomy" id="139723"/>
    <lineage>
        <taxon>Eukaryota</taxon>
        <taxon>Metazoa</taxon>
        <taxon>Ecdysozoa</taxon>
        <taxon>Arthropoda</taxon>
        <taxon>Hexapoda</taxon>
        <taxon>Insecta</taxon>
        <taxon>Pterygota</taxon>
        <taxon>Neoptera</taxon>
        <taxon>Endopterygota</taxon>
        <taxon>Diptera</taxon>
        <taxon>Nematocera</taxon>
        <taxon>Culicoidea</taxon>
        <taxon>Culicidae</taxon>
        <taxon>Anophelinae</taxon>
        <taxon>Anopheles</taxon>
        <taxon>culicifacies species complex</taxon>
    </lineage>
</organism>
<dbReference type="EMBL" id="AXCM01018093">
    <property type="status" value="NOT_ANNOTATED_CDS"/>
    <property type="molecule type" value="Genomic_DNA"/>
</dbReference>
<sequence>MRAVRGWCTFVLPLLCLHGAATLAGDESKQQQHTAPCYMRYQHTRRSQNKSIDFENPSVFELLASNYTRERSPFFELLHQHRDCITLSYWINNEPQMKNFRGSLKFACGVYELLHINLMHWAVSPGEFCLAMLHGDRPLEQFGCAALAMSQLVPITLQASVGSMVALTQETPASFDYLLFQRVTRYSDMLETLRYFEQRYNMSKDALQPRNYYTSVHWIRCNCESIVESLAKLYQCLGISRKRAPPSGYGARSITDDMLVMAAIGIGGGVTFFLLLKIRLIC</sequence>
<feature type="transmembrane region" description="Helical" evidence="1">
    <location>
        <begin position="258"/>
        <end position="276"/>
    </location>
</feature>
<reference evidence="3" key="2">
    <citation type="submission" date="2020-05" db="UniProtKB">
        <authorList>
            <consortium name="EnsemblMetazoa"/>
        </authorList>
    </citation>
    <scope>IDENTIFICATION</scope>
    <source>
        <strain evidence="3">A-37</strain>
    </source>
</reference>
<feature type="signal peptide" evidence="2">
    <location>
        <begin position="1"/>
        <end position="22"/>
    </location>
</feature>
<feature type="chain" id="PRO_5008128469" evidence="2">
    <location>
        <begin position="23"/>
        <end position="282"/>
    </location>
</feature>
<keyword evidence="2" id="KW-0732">Signal</keyword>
<keyword evidence="4" id="KW-1185">Reference proteome</keyword>
<keyword evidence="1" id="KW-1133">Transmembrane helix</keyword>
<evidence type="ECO:0000313" key="4">
    <source>
        <dbReference type="Proteomes" id="UP000075883"/>
    </source>
</evidence>